<keyword evidence="2" id="KW-1185">Reference proteome</keyword>
<name>A0ACB9FMT9_ARCLA</name>
<protein>
    <submittedName>
        <fullName evidence="1">Uncharacterized protein</fullName>
    </submittedName>
</protein>
<evidence type="ECO:0000313" key="1">
    <source>
        <dbReference type="EMBL" id="KAI3772258.1"/>
    </source>
</evidence>
<dbReference type="Proteomes" id="UP001055879">
    <property type="component" value="Linkage Group LG01"/>
</dbReference>
<comment type="caution">
    <text evidence="1">The sequence shown here is derived from an EMBL/GenBank/DDBJ whole genome shotgun (WGS) entry which is preliminary data.</text>
</comment>
<accession>A0ACB9FMT9</accession>
<reference evidence="1 2" key="2">
    <citation type="journal article" date="2022" name="Mol. Ecol. Resour.">
        <title>The genomes of chicory, endive, great burdock and yacon provide insights into Asteraceae paleo-polyploidization history and plant inulin production.</title>
        <authorList>
            <person name="Fan W."/>
            <person name="Wang S."/>
            <person name="Wang H."/>
            <person name="Wang A."/>
            <person name="Jiang F."/>
            <person name="Liu H."/>
            <person name="Zhao H."/>
            <person name="Xu D."/>
            <person name="Zhang Y."/>
        </authorList>
    </citation>
    <scope>NUCLEOTIDE SEQUENCE [LARGE SCALE GENOMIC DNA]</scope>
    <source>
        <strain evidence="2">cv. Niubang</strain>
    </source>
</reference>
<gene>
    <name evidence="1" type="ORF">L6452_03440</name>
</gene>
<organism evidence="1 2">
    <name type="scientific">Arctium lappa</name>
    <name type="common">Greater burdock</name>
    <name type="synonym">Lappa major</name>
    <dbReference type="NCBI Taxonomy" id="4217"/>
    <lineage>
        <taxon>Eukaryota</taxon>
        <taxon>Viridiplantae</taxon>
        <taxon>Streptophyta</taxon>
        <taxon>Embryophyta</taxon>
        <taxon>Tracheophyta</taxon>
        <taxon>Spermatophyta</taxon>
        <taxon>Magnoliopsida</taxon>
        <taxon>eudicotyledons</taxon>
        <taxon>Gunneridae</taxon>
        <taxon>Pentapetalae</taxon>
        <taxon>asterids</taxon>
        <taxon>campanulids</taxon>
        <taxon>Asterales</taxon>
        <taxon>Asteraceae</taxon>
        <taxon>Carduoideae</taxon>
        <taxon>Cardueae</taxon>
        <taxon>Arctiinae</taxon>
        <taxon>Arctium</taxon>
    </lineage>
</organism>
<dbReference type="EMBL" id="CM042047">
    <property type="protein sequence ID" value="KAI3772258.1"/>
    <property type="molecule type" value="Genomic_DNA"/>
</dbReference>
<proteinExistence type="predicted"/>
<evidence type="ECO:0000313" key="2">
    <source>
        <dbReference type="Proteomes" id="UP001055879"/>
    </source>
</evidence>
<reference evidence="2" key="1">
    <citation type="journal article" date="2022" name="Mol. Ecol. Resour.">
        <title>The genomes of chicory, endive, great burdock and yacon provide insights into Asteraceae palaeo-polyploidization history and plant inulin production.</title>
        <authorList>
            <person name="Fan W."/>
            <person name="Wang S."/>
            <person name="Wang H."/>
            <person name="Wang A."/>
            <person name="Jiang F."/>
            <person name="Liu H."/>
            <person name="Zhao H."/>
            <person name="Xu D."/>
            <person name="Zhang Y."/>
        </authorList>
    </citation>
    <scope>NUCLEOTIDE SEQUENCE [LARGE SCALE GENOMIC DNA]</scope>
    <source>
        <strain evidence="2">cv. Niubang</strain>
    </source>
</reference>
<sequence length="540" mass="60501">MTLHLVKKRNIFPNMLCGSCKSLHHQRNLKMSMKSVKPMSNLQFQYSDPFDMDPDHIFIDGIPFKSNNISNKNGGRIKKMATNFSHLIHRVTASCLPHHLASAANFADEVSGEEHVYNEEEEEEEEYPEGGYRTKREMEMMMLIGEIFATVSSMKTAYVSLQEAHYPWDADNMRLSDVAVVSELRKLGVLMERFRRSVERAGGGNRRLSEPTMKDAVAPYEVALQRLKTEVKNKEAEVDNLREKLKTATTVNGGGRRKSRSQSHQSKRRVSCSSSQFHSPSVSPAAMATATAELFEICMNSVKDGSKSFASLLLSLMKTADWDITATVRSITASSAGTNAAVPDSIIGPNHAKFSLQSYVNRKIFEGFDHETFYMDGSYSSLLNPNQFRSECFTQYSDMKSMDPMELLGILPTCQFGKFCLKKYLSIVHPKMEESLFGDLEQRRQVLAGNHPRSRFYGELLKVAKAVWLLHLVAFSLDPLPSHFEGSRGADFHPEYMESAARFSGAGAGYVVGFPVSPGFKLGNGYIVKARVYLVPKAEL</sequence>